<evidence type="ECO:0000313" key="8">
    <source>
        <dbReference type="EMBL" id="GAY56549.1"/>
    </source>
</evidence>
<organism evidence="8 9">
    <name type="scientific">Citrus unshiu</name>
    <name type="common">Satsuma mandarin</name>
    <name type="synonym">Citrus nobilis var. unshiu</name>
    <dbReference type="NCBI Taxonomy" id="55188"/>
    <lineage>
        <taxon>Eukaryota</taxon>
        <taxon>Viridiplantae</taxon>
        <taxon>Streptophyta</taxon>
        <taxon>Embryophyta</taxon>
        <taxon>Tracheophyta</taxon>
        <taxon>Spermatophyta</taxon>
        <taxon>Magnoliopsida</taxon>
        <taxon>eudicotyledons</taxon>
        <taxon>Gunneridae</taxon>
        <taxon>Pentapetalae</taxon>
        <taxon>rosids</taxon>
        <taxon>malvids</taxon>
        <taxon>Sapindales</taxon>
        <taxon>Rutaceae</taxon>
        <taxon>Aurantioideae</taxon>
        <taxon>Citrus</taxon>
    </lineage>
</organism>
<evidence type="ECO:0000256" key="6">
    <source>
        <dbReference type="SAM" id="MobiDB-lite"/>
    </source>
</evidence>
<keyword evidence="4" id="KW-0539">Nucleus</keyword>
<name>A0A2H5PVY8_CITUN</name>
<reference evidence="8 9" key="1">
    <citation type="journal article" date="2017" name="Front. Genet.">
        <title>Draft sequencing of the heterozygous diploid genome of Satsuma (Citrus unshiu Marc.) using a hybrid assembly approach.</title>
        <authorList>
            <person name="Shimizu T."/>
            <person name="Tanizawa Y."/>
            <person name="Mochizuki T."/>
            <person name="Nagasaki H."/>
            <person name="Yoshioka T."/>
            <person name="Toyoda A."/>
            <person name="Fujiyama A."/>
            <person name="Kaminuma E."/>
            <person name="Nakamura Y."/>
        </authorList>
    </citation>
    <scope>NUCLEOTIDE SEQUENCE [LARGE SCALE GENOMIC DNA]</scope>
    <source>
        <strain evidence="9">cv. Miyagawa wase</strain>
    </source>
</reference>
<feature type="region of interest" description="Disordered" evidence="6">
    <location>
        <begin position="261"/>
        <end position="284"/>
    </location>
</feature>
<dbReference type="AlphaFoldDB" id="A0A2H5PVY8"/>
<dbReference type="InterPro" id="IPR000232">
    <property type="entry name" value="HSF_DNA-bd"/>
</dbReference>
<dbReference type="InterPro" id="IPR036388">
    <property type="entry name" value="WH-like_DNA-bd_sf"/>
</dbReference>
<dbReference type="STRING" id="55188.A0A2H5PVY8"/>
<dbReference type="PANTHER" id="PTHR10015">
    <property type="entry name" value="HEAT SHOCK TRANSCRIPTION FACTOR"/>
    <property type="match status" value="1"/>
</dbReference>
<dbReference type="EMBL" id="BDQV01000140">
    <property type="protein sequence ID" value="GAY56549.1"/>
    <property type="molecule type" value="Genomic_DNA"/>
</dbReference>
<evidence type="ECO:0000256" key="2">
    <source>
        <dbReference type="ARBA" id="ARBA00023016"/>
    </source>
</evidence>
<dbReference type="Proteomes" id="UP000236630">
    <property type="component" value="Unassembled WGS sequence"/>
</dbReference>
<evidence type="ECO:0000313" key="9">
    <source>
        <dbReference type="Proteomes" id="UP000236630"/>
    </source>
</evidence>
<comment type="subcellular location">
    <subcellularLocation>
        <location evidence="1">Nucleus</location>
    </subcellularLocation>
</comment>
<dbReference type="GO" id="GO:0005634">
    <property type="term" value="C:nucleus"/>
    <property type="evidence" value="ECO:0007669"/>
    <property type="project" value="UniProtKB-SubCell"/>
</dbReference>
<dbReference type="GO" id="GO:0003700">
    <property type="term" value="F:DNA-binding transcription factor activity"/>
    <property type="evidence" value="ECO:0007669"/>
    <property type="project" value="InterPro"/>
</dbReference>
<keyword evidence="3" id="KW-0238">DNA-binding</keyword>
<dbReference type="Pfam" id="PF00447">
    <property type="entry name" value="HSF_DNA-bind"/>
    <property type="match status" value="1"/>
</dbReference>
<proteinExistence type="inferred from homology"/>
<comment type="caution">
    <text evidence="8">The sequence shown here is derived from an EMBL/GenBank/DDBJ whole genome shotgun (WGS) entry which is preliminary data.</text>
</comment>
<protein>
    <recommendedName>
        <fullName evidence="7">HSF-type DNA-binding domain-containing protein</fullName>
    </recommendedName>
</protein>
<feature type="domain" description="HSF-type DNA-binding" evidence="7">
    <location>
        <begin position="11"/>
        <end position="125"/>
    </location>
</feature>
<dbReference type="Gene3D" id="1.10.10.10">
    <property type="entry name" value="Winged helix-like DNA-binding domain superfamily/Winged helix DNA-binding domain"/>
    <property type="match status" value="1"/>
</dbReference>
<gene>
    <name evidence="8" type="ORF">CUMW_172760</name>
</gene>
<evidence type="ECO:0000256" key="5">
    <source>
        <dbReference type="RuleBase" id="RU004020"/>
    </source>
</evidence>
<dbReference type="InterPro" id="IPR036390">
    <property type="entry name" value="WH_DNA-bd_sf"/>
</dbReference>
<keyword evidence="2" id="KW-0346">Stress response</keyword>
<dbReference type="PRINTS" id="PR00056">
    <property type="entry name" value="HSFDOMAIN"/>
</dbReference>
<evidence type="ECO:0000259" key="7">
    <source>
        <dbReference type="SMART" id="SM00415"/>
    </source>
</evidence>
<keyword evidence="9" id="KW-1185">Reference proteome</keyword>
<evidence type="ECO:0000256" key="3">
    <source>
        <dbReference type="ARBA" id="ARBA00023125"/>
    </source>
</evidence>
<sequence>MVKSNDDGSNSVAPFLNKCYEMVDDESTDSIISWGQSNESFVIWDVTEFSVQLLPRYFKHIDSPMVAISEMRRGRAIILLVICMAERTDMISFSGFRKIDTDRWEFANDGFVRDQKHLLNNICRRKNTQGSEQRKSLQQSEKLVEPCEKIDHSALWKEVENLKAGKNALTQELLKLRQYQETADNKLVLLRDRVQGMEKSQQQMLSFLVMAMQNPSFLVQLLQPKENNWRMAEAGTMLEEVTEVGEPIASDNMLVRYHPPIDETPKPVLKPVTDSGNQMASDTSDGMKDVFMNIDFLKMLMDENQAPFIPLDLHNDGEWEKLLLANPILDNSEDTQVDKDKEVDKEGHTDVDMEAEPAVSGSELERLNNLELLLQELDKSQNFDNELENARHLEFLTQKIELLASESNYKL</sequence>
<dbReference type="SMART" id="SM00415">
    <property type="entry name" value="HSF"/>
    <property type="match status" value="1"/>
</dbReference>
<dbReference type="PANTHER" id="PTHR10015:SF325">
    <property type="entry name" value="HEAT STRESS TRANSCRIPTION FACTOR A-8"/>
    <property type="match status" value="1"/>
</dbReference>
<evidence type="ECO:0000256" key="1">
    <source>
        <dbReference type="ARBA" id="ARBA00004123"/>
    </source>
</evidence>
<dbReference type="GO" id="GO:0000978">
    <property type="term" value="F:RNA polymerase II cis-regulatory region sequence-specific DNA binding"/>
    <property type="evidence" value="ECO:0007669"/>
    <property type="project" value="TreeGrafter"/>
</dbReference>
<accession>A0A2H5PVY8</accession>
<comment type="similarity">
    <text evidence="5">Belongs to the HSF family.</text>
</comment>
<evidence type="ECO:0000256" key="4">
    <source>
        <dbReference type="ARBA" id="ARBA00023242"/>
    </source>
</evidence>
<dbReference type="SUPFAM" id="SSF46785">
    <property type="entry name" value="Winged helix' DNA-binding domain"/>
    <property type="match status" value="1"/>
</dbReference>
<dbReference type="GO" id="GO:0034605">
    <property type="term" value="P:cellular response to heat"/>
    <property type="evidence" value="ECO:0007669"/>
    <property type="project" value="TreeGrafter"/>
</dbReference>
<dbReference type="GO" id="GO:0006357">
    <property type="term" value="P:regulation of transcription by RNA polymerase II"/>
    <property type="evidence" value="ECO:0007669"/>
    <property type="project" value="TreeGrafter"/>
</dbReference>
<feature type="compositionally biased region" description="Polar residues" evidence="6">
    <location>
        <begin position="274"/>
        <end position="284"/>
    </location>
</feature>